<dbReference type="EMBL" id="CAWUON010000054">
    <property type="protein sequence ID" value="CAK7270071.1"/>
    <property type="molecule type" value="Genomic_DNA"/>
</dbReference>
<feature type="region of interest" description="Disordered" evidence="2">
    <location>
        <begin position="706"/>
        <end position="743"/>
    </location>
</feature>
<comment type="caution">
    <text evidence="3">The sequence shown here is derived from an EMBL/GenBank/DDBJ whole genome shotgun (WGS) entry which is preliminary data.</text>
</comment>
<dbReference type="Proteomes" id="UP001642502">
    <property type="component" value="Unassembled WGS sequence"/>
</dbReference>
<organism evidence="3 4">
    <name type="scientific">Sporothrix epigloea</name>
    <dbReference type="NCBI Taxonomy" id="1892477"/>
    <lineage>
        <taxon>Eukaryota</taxon>
        <taxon>Fungi</taxon>
        <taxon>Dikarya</taxon>
        <taxon>Ascomycota</taxon>
        <taxon>Pezizomycotina</taxon>
        <taxon>Sordariomycetes</taxon>
        <taxon>Sordariomycetidae</taxon>
        <taxon>Ophiostomatales</taxon>
        <taxon>Ophiostomataceae</taxon>
        <taxon>Sporothrix</taxon>
    </lineage>
</organism>
<name>A0ABP0DRA0_9PEZI</name>
<feature type="compositionally biased region" description="Low complexity" evidence="2">
    <location>
        <begin position="87"/>
        <end position="98"/>
    </location>
</feature>
<keyword evidence="1" id="KW-0175">Coiled coil</keyword>
<proteinExistence type="predicted"/>
<evidence type="ECO:0000256" key="1">
    <source>
        <dbReference type="SAM" id="Coils"/>
    </source>
</evidence>
<feature type="region of interest" description="Disordered" evidence="2">
    <location>
        <begin position="619"/>
        <end position="644"/>
    </location>
</feature>
<gene>
    <name evidence="3" type="ORF">SEPCBS119000_003901</name>
</gene>
<reference evidence="3 4" key="1">
    <citation type="submission" date="2024-01" db="EMBL/GenBank/DDBJ databases">
        <authorList>
            <person name="Allen C."/>
            <person name="Tagirdzhanova G."/>
        </authorList>
    </citation>
    <scope>NUCLEOTIDE SEQUENCE [LARGE SCALE GENOMIC DNA]</scope>
    <source>
        <strain evidence="3 4">CBS 119000</strain>
    </source>
</reference>
<accession>A0ABP0DRA0</accession>
<sequence>MADTLPIALRRTRRSTSSLPGALPLSHNALVDVHSPPLTPTSLRSSQSPASRVPNSPRTPSSKSARHPRRVRFSDPGQLPPTPSTPSTPRCACSSPTSTGLTPFIRRASLQAGLPVSGDVNILPLRQVLDGRVQRRLRRNGLSEEMNSLHAERRHKAAFTKKTLDEEVLRLRAEVAAKNEQIQRLRVAAPGSDGFITTRYDDDVEHEAAGAETFLPDQTYDWKMAARDPFELATRDADGDNVTTVSDGASTELIGNTDDLLVFGDTTMADLQCSTPVRPRQQRRRHVENYDMDSQRTISFSVGGSSFPSPPASSPLAWAENARSGANGNGDDNGDDNGFSPPTPVTPKLHLFSTQIPSGRVVRSVDMEVQAALPDPASDQLRSEMNSLKRDHDTLQDRMAALLRDLADKTAALQGLSASLQEFLPRRSETNGPVLDAADIVDHLGEAFRTARLELEYLTPGEIALPLSAPVVEVLDLLLVKLRQLAQQVTAADDQLDEYHAIEGDLRKQLGARVDAMDALVAEVAAGQDRLESREKRIQELELGADRFRGALASYARDVAELESVVHQLEASLKARDSQVEALAAAHANHGPALALRDARMHKLRAEMEETSVALRAAHESAHKSAQRLRAENSRLETRLGAETERTRAAKAAVASLQAVLETDSSSQGQEAAPVRKRKRLSLGKRIFGGSRVATTAATVIAPLAKDGSATEELSMTPSRSARKRRRFDDGLGHLDEETTPQD</sequence>
<evidence type="ECO:0000313" key="3">
    <source>
        <dbReference type="EMBL" id="CAK7270071.1"/>
    </source>
</evidence>
<evidence type="ECO:0000256" key="2">
    <source>
        <dbReference type="SAM" id="MobiDB-lite"/>
    </source>
</evidence>
<feature type="region of interest" description="Disordered" evidence="2">
    <location>
        <begin position="290"/>
        <end position="349"/>
    </location>
</feature>
<feature type="compositionally biased region" description="Basic and acidic residues" evidence="2">
    <location>
        <begin position="727"/>
        <end position="737"/>
    </location>
</feature>
<dbReference type="Gene3D" id="1.10.287.1490">
    <property type="match status" value="1"/>
</dbReference>
<keyword evidence="4" id="KW-1185">Reference proteome</keyword>
<feature type="coiled-coil region" evidence="1">
    <location>
        <begin position="161"/>
        <end position="188"/>
    </location>
</feature>
<feature type="coiled-coil region" evidence="1">
    <location>
        <begin position="378"/>
        <end position="405"/>
    </location>
</feature>
<evidence type="ECO:0000313" key="4">
    <source>
        <dbReference type="Proteomes" id="UP001642502"/>
    </source>
</evidence>
<protein>
    <submittedName>
        <fullName evidence="3">Uncharacterized protein</fullName>
    </submittedName>
</protein>
<feature type="compositionally biased region" description="Low complexity" evidence="2">
    <location>
        <begin position="40"/>
        <end position="49"/>
    </location>
</feature>
<feature type="compositionally biased region" description="Polar residues" evidence="2">
    <location>
        <begin position="53"/>
        <end position="63"/>
    </location>
</feature>
<feature type="region of interest" description="Disordered" evidence="2">
    <location>
        <begin position="1"/>
        <end position="98"/>
    </location>
</feature>